<evidence type="ECO:0000313" key="1">
    <source>
        <dbReference type="EMBL" id="EKT83393.1"/>
    </source>
</evidence>
<dbReference type="GO" id="GO:0005198">
    <property type="term" value="F:structural molecule activity"/>
    <property type="evidence" value="ECO:0007669"/>
    <property type="project" value="InterPro"/>
</dbReference>
<comment type="caution">
    <text evidence="1">The sequence shown here is derived from an EMBL/GenBank/DDBJ whole genome shotgun (WGS) entry which is preliminary data.</text>
</comment>
<dbReference type="GO" id="GO:0012506">
    <property type="term" value="C:vesicle membrane"/>
    <property type="evidence" value="ECO:0007669"/>
    <property type="project" value="InterPro"/>
</dbReference>
<protein>
    <submittedName>
        <fullName evidence="1">Transposase</fullName>
    </submittedName>
</protein>
<dbReference type="EMBL" id="AJYC02000019">
    <property type="protein sequence ID" value="EKT83393.1"/>
    <property type="molecule type" value="Genomic_DNA"/>
</dbReference>
<dbReference type="PROSITE" id="PS00669">
    <property type="entry name" value="GAS_VESICLE_A_2"/>
    <property type="match status" value="1"/>
</dbReference>
<evidence type="ECO:0000313" key="2">
    <source>
        <dbReference type="Proteomes" id="UP000005951"/>
    </source>
</evidence>
<organism evidence="1 2">
    <name type="scientific">Rhodococcus opacus M213</name>
    <dbReference type="NCBI Taxonomy" id="1129896"/>
    <lineage>
        <taxon>Bacteria</taxon>
        <taxon>Bacillati</taxon>
        <taxon>Actinomycetota</taxon>
        <taxon>Actinomycetes</taxon>
        <taxon>Mycobacteriales</taxon>
        <taxon>Nocardiaceae</taxon>
        <taxon>Rhodococcus</taxon>
    </lineage>
</organism>
<proteinExistence type="predicted"/>
<dbReference type="Proteomes" id="UP000005951">
    <property type="component" value="Unassembled WGS sequence"/>
</dbReference>
<sequence length="97" mass="10181">MGAAQHVAIDARVVVASVDTYLRFAEAVKMEHAVTLAKPLDAERVDWALGHAGAASVRTHRADESRSLAQGTAGWARFGAPIPTELTDTEGTGATEP</sequence>
<accession>K8XP21</accession>
<reference evidence="1 2" key="1">
    <citation type="journal article" date="2013" name="Genome Announc.">
        <title>Draft Genome Sequence of Rhodococcus opacus Strain M213 Shows a Diverse Catabolic Potential.</title>
        <authorList>
            <person name="Pathak A."/>
            <person name="Green S.J."/>
            <person name="Ogram A."/>
            <person name="Chauhan A."/>
        </authorList>
    </citation>
    <scope>NUCLEOTIDE SEQUENCE [LARGE SCALE GENOMIC DNA]</scope>
    <source>
        <strain evidence="1 2">M213</strain>
    </source>
</reference>
<name>K8XP21_RHOOP</name>
<dbReference type="AlphaFoldDB" id="K8XP21"/>
<gene>
    <name evidence="1" type="ORF">WSS_A07024</name>
</gene>
<dbReference type="InterPro" id="IPR018493">
    <property type="entry name" value="GvpA-like_CS"/>
</dbReference>